<name>A0A2S3ZX99_ARTGL</name>
<sequence length="333" mass="34506">MDGFIGADIADLRDFAKAMDKASYVLTQQAQALSSVVNQNRGWQGPDAERFRQTWNSSHRPTLASNARNLQQVSDQLRKNADEQETASSVASIAGGTGGDGPALSVLKDVYDVGMGGKGAITPLLNAWKLHKLGAEDWAKTKELLTNWDDSGRWLKGGLDQLKNGGKLSDVLSDLKAGIPYSQAFDDASKFSKGLRIAGGLTGPLSIAGGIHDMISPEHDGWRGGGDRVAGGLSVVGGVGSIMLMTAGGAALLGPIGAPIVVAAGVIAGAWALGNLVVDNWDSITNFAKNPGQYISDGAKEVTNFAKDVGSKVVNGVGDAAKSTGKFLKGIFG</sequence>
<dbReference type="Gene3D" id="1.10.287.1060">
    <property type="entry name" value="ESAT-6-like"/>
    <property type="match status" value="1"/>
</dbReference>
<dbReference type="Proteomes" id="UP000237061">
    <property type="component" value="Unassembled WGS sequence"/>
</dbReference>
<dbReference type="InterPro" id="IPR036689">
    <property type="entry name" value="ESAT-6-like_sf"/>
</dbReference>
<comment type="caution">
    <text evidence="2">The sequence shown here is derived from an EMBL/GenBank/DDBJ whole genome shotgun (WGS) entry which is preliminary data.</text>
</comment>
<evidence type="ECO:0008006" key="4">
    <source>
        <dbReference type="Google" id="ProtNLM"/>
    </source>
</evidence>
<evidence type="ECO:0000313" key="3">
    <source>
        <dbReference type="Proteomes" id="UP000237061"/>
    </source>
</evidence>
<protein>
    <recommendedName>
        <fullName evidence="4">WXG100 family type VII secretion target</fullName>
    </recommendedName>
</protein>
<keyword evidence="1" id="KW-0472">Membrane</keyword>
<evidence type="ECO:0000256" key="1">
    <source>
        <dbReference type="SAM" id="Phobius"/>
    </source>
</evidence>
<dbReference type="EMBL" id="PPXC01000005">
    <property type="protein sequence ID" value="POH73895.1"/>
    <property type="molecule type" value="Genomic_DNA"/>
</dbReference>
<feature type="transmembrane region" description="Helical" evidence="1">
    <location>
        <begin position="229"/>
        <end position="250"/>
    </location>
</feature>
<proteinExistence type="predicted"/>
<dbReference type="RefSeq" id="WP_103465250.1">
    <property type="nucleotide sequence ID" value="NZ_PPXB01000005.1"/>
</dbReference>
<keyword evidence="1" id="KW-1133">Transmembrane helix</keyword>
<evidence type="ECO:0000313" key="2">
    <source>
        <dbReference type="EMBL" id="POH73895.1"/>
    </source>
</evidence>
<reference evidence="2 3" key="1">
    <citation type="submission" date="2018-01" db="EMBL/GenBank/DDBJ databases">
        <title>Arthrobacter sp. nov., from glaciers in China.</title>
        <authorList>
            <person name="Liu Q."/>
            <person name="Xin Y.-H."/>
        </authorList>
    </citation>
    <scope>NUCLEOTIDE SEQUENCE [LARGE SCALE GENOMIC DNA]</scope>
    <source>
        <strain evidence="2 3">HLT2-12-2</strain>
    </source>
</reference>
<dbReference type="SUPFAM" id="SSF140453">
    <property type="entry name" value="EsxAB dimer-like"/>
    <property type="match status" value="1"/>
</dbReference>
<keyword evidence="3" id="KW-1185">Reference proteome</keyword>
<gene>
    <name evidence="2" type="ORF">CVS27_08240</name>
</gene>
<dbReference type="OrthoDB" id="4617536at2"/>
<organism evidence="2 3">
    <name type="scientific">Arthrobacter glacialis</name>
    <dbReference type="NCBI Taxonomy" id="1664"/>
    <lineage>
        <taxon>Bacteria</taxon>
        <taxon>Bacillati</taxon>
        <taxon>Actinomycetota</taxon>
        <taxon>Actinomycetes</taxon>
        <taxon>Micrococcales</taxon>
        <taxon>Micrococcaceae</taxon>
        <taxon>Arthrobacter</taxon>
    </lineage>
</organism>
<accession>A0A2S3ZX99</accession>
<feature type="transmembrane region" description="Helical" evidence="1">
    <location>
        <begin position="256"/>
        <end position="278"/>
    </location>
</feature>
<dbReference type="AlphaFoldDB" id="A0A2S3ZX99"/>
<keyword evidence="1" id="KW-0812">Transmembrane</keyword>